<dbReference type="GO" id="GO:0005737">
    <property type="term" value="C:cytoplasm"/>
    <property type="evidence" value="ECO:0007669"/>
    <property type="project" value="TreeGrafter"/>
</dbReference>
<evidence type="ECO:0000313" key="7">
    <source>
        <dbReference type="Proteomes" id="UP001155057"/>
    </source>
</evidence>
<evidence type="ECO:0000256" key="1">
    <source>
        <dbReference type="ARBA" id="ARBA00001911"/>
    </source>
</evidence>
<keyword evidence="3" id="KW-0520">NAD</keyword>
<evidence type="ECO:0000259" key="5">
    <source>
        <dbReference type="Pfam" id="PF01370"/>
    </source>
</evidence>
<dbReference type="RefSeq" id="WP_259124271.1">
    <property type="nucleotide sequence ID" value="NZ_JANUAE010000009.1"/>
</dbReference>
<evidence type="ECO:0000256" key="2">
    <source>
        <dbReference type="ARBA" id="ARBA00022793"/>
    </source>
</evidence>
<dbReference type="Proteomes" id="UP001155057">
    <property type="component" value="Unassembled WGS sequence"/>
</dbReference>
<dbReference type="GO" id="GO:0042732">
    <property type="term" value="P:D-xylose metabolic process"/>
    <property type="evidence" value="ECO:0007669"/>
    <property type="project" value="InterPro"/>
</dbReference>
<comment type="caution">
    <text evidence="6">The sequence shown here is derived from an EMBL/GenBank/DDBJ whole genome shotgun (WGS) entry which is preliminary data.</text>
</comment>
<evidence type="ECO:0000256" key="4">
    <source>
        <dbReference type="ARBA" id="ARBA00023239"/>
    </source>
</evidence>
<dbReference type="InterPro" id="IPR001509">
    <property type="entry name" value="Epimerase_deHydtase"/>
</dbReference>
<dbReference type="GO" id="GO:0003978">
    <property type="term" value="F:UDP-glucose 4-epimerase activity"/>
    <property type="evidence" value="ECO:0007669"/>
    <property type="project" value="UniProtKB-EC"/>
</dbReference>
<dbReference type="AlphaFoldDB" id="A0A9X2QDB6"/>
<dbReference type="PANTHER" id="PTHR43078:SF6">
    <property type="entry name" value="UDP-GLUCURONIC ACID DECARBOXYLASE 1"/>
    <property type="match status" value="1"/>
</dbReference>
<dbReference type="SUPFAM" id="SSF51735">
    <property type="entry name" value="NAD(P)-binding Rossmann-fold domains"/>
    <property type="match status" value="1"/>
</dbReference>
<feature type="domain" description="NAD-dependent epimerase/dehydratase" evidence="5">
    <location>
        <begin position="4"/>
        <end position="249"/>
    </location>
</feature>
<dbReference type="InterPro" id="IPR044516">
    <property type="entry name" value="UXS-like"/>
</dbReference>
<sequence length="334" mass="36589">MTYLITGGAGFIGSHLADRLIDDGHRVRVLDDLSTGRRANIAPLEARDAFTFTTGSVLDEELLDREIGACDRVVHLAAAVGVKRILDRPVETIHTNVDGTKNVLRRAADEQKKVLLASTSEVYGKAMQENEDLEALSETDNWTLGATSKRRWAYACTKAMDEFLAQAYHDEHGLPVVCARFFNTSGPRQSGQYGMVIPTFVERALSGQPLEIHGDGTQTRCFTHIDDAVASVVQLLQSPAAEGEVVNIGQPTGISINELAERILEMTGSGAAVRHVPYEEVYGDGFEDMKRRTPDCSKLTELTGYEPQRTVDDILRDVIAEVRAEKDEEAEAAA</sequence>
<name>A0A9X2QDB6_9BACT</name>
<evidence type="ECO:0000256" key="3">
    <source>
        <dbReference type="ARBA" id="ARBA00023027"/>
    </source>
</evidence>
<dbReference type="EC" id="5.1.3.2" evidence="6"/>
<proteinExistence type="predicted"/>
<dbReference type="InterPro" id="IPR036291">
    <property type="entry name" value="NAD(P)-bd_dom_sf"/>
</dbReference>
<dbReference type="GO" id="GO:0070403">
    <property type="term" value="F:NAD+ binding"/>
    <property type="evidence" value="ECO:0007669"/>
    <property type="project" value="InterPro"/>
</dbReference>
<keyword evidence="2" id="KW-0210">Decarboxylase</keyword>
<organism evidence="6 7">
    <name type="scientific">Salinibacter ruber</name>
    <dbReference type="NCBI Taxonomy" id="146919"/>
    <lineage>
        <taxon>Bacteria</taxon>
        <taxon>Pseudomonadati</taxon>
        <taxon>Rhodothermota</taxon>
        <taxon>Rhodothermia</taxon>
        <taxon>Rhodothermales</taxon>
        <taxon>Salinibacteraceae</taxon>
        <taxon>Salinibacter</taxon>
    </lineage>
</organism>
<dbReference type="Pfam" id="PF01370">
    <property type="entry name" value="Epimerase"/>
    <property type="match status" value="1"/>
</dbReference>
<protein>
    <submittedName>
        <fullName evidence="6">UDP-glucose 4-epimerase</fullName>
        <ecNumber evidence="6">5.1.3.2</ecNumber>
    </submittedName>
</protein>
<comment type="cofactor">
    <cofactor evidence="1">
        <name>NAD(+)</name>
        <dbReference type="ChEBI" id="CHEBI:57540"/>
    </cofactor>
</comment>
<evidence type="ECO:0000313" key="6">
    <source>
        <dbReference type="EMBL" id="MCS3710977.1"/>
    </source>
</evidence>
<dbReference type="GO" id="GO:0048040">
    <property type="term" value="F:UDP-glucuronate decarboxylase activity"/>
    <property type="evidence" value="ECO:0007669"/>
    <property type="project" value="TreeGrafter"/>
</dbReference>
<dbReference type="EMBL" id="JANUAE010000009">
    <property type="protein sequence ID" value="MCS3710977.1"/>
    <property type="molecule type" value="Genomic_DNA"/>
</dbReference>
<keyword evidence="6" id="KW-0413">Isomerase</keyword>
<accession>A0A9X2QDB6</accession>
<keyword evidence="4" id="KW-0456">Lyase</keyword>
<gene>
    <name evidence="6" type="ORF">GGP61_002603</name>
</gene>
<dbReference type="PANTHER" id="PTHR43078">
    <property type="entry name" value="UDP-GLUCURONIC ACID DECARBOXYLASE-RELATED"/>
    <property type="match status" value="1"/>
</dbReference>
<dbReference type="Gene3D" id="3.40.50.720">
    <property type="entry name" value="NAD(P)-binding Rossmann-like Domain"/>
    <property type="match status" value="1"/>
</dbReference>
<reference evidence="6" key="1">
    <citation type="submission" date="2022-08" db="EMBL/GenBank/DDBJ databases">
        <title>Genomic Encyclopedia of Type Strains, Phase V (KMG-V): Genome sequencing to study the core and pangenomes of soil and plant-associated prokaryotes.</title>
        <authorList>
            <person name="Whitman W."/>
        </authorList>
    </citation>
    <scope>NUCLEOTIDE SEQUENCE</scope>
    <source>
        <strain evidence="6">SP3049</strain>
    </source>
</reference>